<dbReference type="GO" id="GO:0016757">
    <property type="term" value="F:glycosyltransferase activity"/>
    <property type="evidence" value="ECO:0007669"/>
    <property type="project" value="InterPro"/>
</dbReference>
<dbReference type="AlphaFoldDB" id="A0AAE3RBE2"/>
<accession>A0AAE3RBE2</accession>
<proteinExistence type="predicted"/>
<evidence type="ECO:0000313" key="2">
    <source>
        <dbReference type="EMBL" id="MDJ1504337.1"/>
    </source>
</evidence>
<evidence type="ECO:0000313" key="3">
    <source>
        <dbReference type="Proteomes" id="UP001232063"/>
    </source>
</evidence>
<dbReference type="SUPFAM" id="SSF53756">
    <property type="entry name" value="UDP-Glycosyltransferase/glycogen phosphorylase"/>
    <property type="match status" value="1"/>
</dbReference>
<dbReference type="EMBL" id="JASJOU010000011">
    <property type="protein sequence ID" value="MDJ1504337.1"/>
    <property type="molecule type" value="Genomic_DNA"/>
</dbReference>
<protein>
    <recommendedName>
        <fullName evidence="1">Glycosyl transferase family 1 domain-containing protein</fullName>
    </recommendedName>
</protein>
<keyword evidence="3" id="KW-1185">Reference proteome</keyword>
<name>A0AAE3RBE2_9BACT</name>
<comment type="caution">
    <text evidence="2">The sequence shown here is derived from an EMBL/GenBank/DDBJ whole genome shotgun (WGS) entry which is preliminary data.</text>
</comment>
<dbReference type="Gene3D" id="3.40.50.2000">
    <property type="entry name" value="Glycogen Phosphorylase B"/>
    <property type="match status" value="1"/>
</dbReference>
<dbReference type="InterPro" id="IPR001296">
    <property type="entry name" value="Glyco_trans_1"/>
</dbReference>
<evidence type="ECO:0000259" key="1">
    <source>
        <dbReference type="Pfam" id="PF00534"/>
    </source>
</evidence>
<sequence>MTKPRLLYISINDGSDTRINKEVKTLSSQFDIIYIGIGKSTEQSFVKEYCRQFLVVKGHHKSPFVFLKYYLLFLRAFLFRPYQSIHVINENLLLIFFPFLWWSRKKIVLDVFDSIFLRAKNKNTWLASLCYKTPKVIIVTDDNRKQLLPTPFHGKTVVVENYPYRFREEVKKISNSDELLVFYNGSMSKVRGTELLLQLLRLDSALKVKMAGWVYDEMTKELSQHPQVEFLGVLPQRTTMQVASQCDYILSLYEPINENNINASPNKIYDAIQAGTPVIINQEVKISSFVKDHNLGYIMSSFYDSDYKQIMNDWLRLKKSYVFDTQLLEKFTWEAVEDKLLKAHHFRMK</sequence>
<gene>
    <name evidence="2" type="ORF">QNI22_27000</name>
</gene>
<dbReference type="Proteomes" id="UP001232063">
    <property type="component" value="Unassembled WGS sequence"/>
</dbReference>
<dbReference type="Pfam" id="PF00534">
    <property type="entry name" value="Glycos_transf_1"/>
    <property type="match status" value="1"/>
</dbReference>
<feature type="domain" description="Glycosyl transferase family 1" evidence="1">
    <location>
        <begin position="170"/>
        <end position="320"/>
    </location>
</feature>
<reference evidence="2" key="1">
    <citation type="submission" date="2023-05" db="EMBL/GenBank/DDBJ databases">
        <authorList>
            <person name="Zhang X."/>
        </authorList>
    </citation>
    <scope>NUCLEOTIDE SEQUENCE</scope>
    <source>
        <strain evidence="2">BD1B2-1</strain>
    </source>
</reference>
<organism evidence="2 3">
    <name type="scientific">Xanthocytophaga agilis</name>
    <dbReference type="NCBI Taxonomy" id="3048010"/>
    <lineage>
        <taxon>Bacteria</taxon>
        <taxon>Pseudomonadati</taxon>
        <taxon>Bacteroidota</taxon>
        <taxon>Cytophagia</taxon>
        <taxon>Cytophagales</taxon>
        <taxon>Rhodocytophagaceae</taxon>
        <taxon>Xanthocytophaga</taxon>
    </lineage>
</organism>
<dbReference type="RefSeq" id="WP_314515513.1">
    <property type="nucleotide sequence ID" value="NZ_JASJOU010000011.1"/>
</dbReference>